<feature type="signal peptide" evidence="2">
    <location>
        <begin position="1"/>
        <end position="18"/>
    </location>
</feature>
<feature type="region of interest" description="Disordered" evidence="1">
    <location>
        <begin position="43"/>
        <end position="76"/>
    </location>
</feature>
<evidence type="ECO:0000256" key="1">
    <source>
        <dbReference type="SAM" id="MobiDB-lite"/>
    </source>
</evidence>
<evidence type="ECO:0000313" key="4">
    <source>
        <dbReference type="Proteomes" id="UP001648503"/>
    </source>
</evidence>
<dbReference type="EMBL" id="JAFCIX010000494">
    <property type="protein sequence ID" value="KAH6588740.1"/>
    <property type="molecule type" value="Genomic_DNA"/>
</dbReference>
<evidence type="ECO:0000256" key="2">
    <source>
        <dbReference type="SAM" id="SignalP"/>
    </source>
</evidence>
<keyword evidence="2" id="KW-0732">Signal</keyword>
<sequence>MRVGTGVILSVLSSSVLAAVIPNYDSHGILLARRAVNPENRDLLWKRNNGKQTGAGTGTGIGEDSSSSSSSSSGLSKMSRLQEFSEELRMSFMKNRDPRKQQYILEKEERSLQNAAKKLAEVTDGISKDQFVIEVKKFLTIALEGVKSSLKLYETKPITLFLLSIPEDKNRKSLTKRMVKIQNTAKKHTNQHLKAITQAINNIAKHPRNVINEMEKITRSASRISLELRNLYNGDYTALASKVKSTGNEENIEVTKDYISEVDDHRDSAFESLKLIKGEVTSGRVTFKGKNTSRFGAFRSGVKKRLGLKGKSSTDVTPNSEESGQQISGEGPSDENTSDQEESKQGPPDENTSGQGPPGQGPVTHQAGARPIPATGGQNLLDQKLVFSAVDLCRSYLLYRSIQKSIFTILIPSYYSVLEFEPHRYSGVHVCLCLVLFPPHPCVPYHYHY</sequence>
<gene>
    <name evidence="3" type="ORF">BASA50_010540</name>
</gene>
<reference evidence="3 4" key="1">
    <citation type="submission" date="2021-02" db="EMBL/GenBank/DDBJ databases">
        <title>Variation within the Batrachochytrium salamandrivorans European outbreak.</title>
        <authorList>
            <person name="Kelly M."/>
            <person name="Pasmans F."/>
            <person name="Shea T.P."/>
            <person name="Munoz J.F."/>
            <person name="Carranza S."/>
            <person name="Cuomo C.A."/>
            <person name="Martel A."/>
        </authorList>
    </citation>
    <scope>NUCLEOTIDE SEQUENCE [LARGE SCALE GENOMIC DNA]</scope>
    <source>
        <strain evidence="3 4">AMFP18/2</strain>
    </source>
</reference>
<evidence type="ECO:0000313" key="3">
    <source>
        <dbReference type="EMBL" id="KAH6588740.1"/>
    </source>
</evidence>
<organism evidence="3 4">
    <name type="scientific">Batrachochytrium salamandrivorans</name>
    <dbReference type="NCBI Taxonomy" id="1357716"/>
    <lineage>
        <taxon>Eukaryota</taxon>
        <taxon>Fungi</taxon>
        <taxon>Fungi incertae sedis</taxon>
        <taxon>Chytridiomycota</taxon>
        <taxon>Chytridiomycota incertae sedis</taxon>
        <taxon>Chytridiomycetes</taxon>
        <taxon>Rhizophydiales</taxon>
        <taxon>Rhizophydiales incertae sedis</taxon>
        <taxon>Batrachochytrium</taxon>
    </lineage>
</organism>
<proteinExistence type="predicted"/>
<protein>
    <submittedName>
        <fullName evidence="3">Uncharacterized protein</fullName>
    </submittedName>
</protein>
<feature type="compositionally biased region" description="Polar residues" evidence="1">
    <location>
        <begin position="311"/>
        <end position="328"/>
    </location>
</feature>
<feature type="region of interest" description="Disordered" evidence="1">
    <location>
        <begin position="307"/>
        <end position="375"/>
    </location>
</feature>
<accession>A0ABQ8F1E7</accession>
<keyword evidence="4" id="KW-1185">Reference proteome</keyword>
<dbReference type="Proteomes" id="UP001648503">
    <property type="component" value="Unassembled WGS sequence"/>
</dbReference>
<comment type="caution">
    <text evidence="3">The sequence shown here is derived from an EMBL/GenBank/DDBJ whole genome shotgun (WGS) entry which is preliminary data.</text>
</comment>
<feature type="chain" id="PRO_5046777830" evidence="2">
    <location>
        <begin position="19"/>
        <end position="449"/>
    </location>
</feature>
<name>A0ABQ8F1E7_9FUNG</name>